<protein>
    <submittedName>
        <fullName evidence="2">Uncharacterized protein</fullName>
    </submittedName>
</protein>
<name>A0ABQ4WQ93_9ASTR</name>
<evidence type="ECO:0000256" key="1">
    <source>
        <dbReference type="SAM" id="MobiDB-lite"/>
    </source>
</evidence>
<reference evidence="2" key="2">
    <citation type="submission" date="2022-01" db="EMBL/GenBank/DDBJ databases">
        <authorList>
            <person name="Yamashiro T."/>
            <person name="Shiraishi A."/>
            <person name="Satake H."/>
            <person name="Nakayama K."/>
        </authorList>
    </citation>
    <scope>NUCLEOTIDE SEQUENCE</scope>
</reference>
<feature type="compositionally biased region" description="Gly residues" evidence="1">
    <location>
        <begin position="1"/>
        <end position="19"/>
    </location>
</feature>
<proteinExistence type="predicted"/>
<accession>A0ABQ4WQ93</accession>
<keyword evidence="3" id="KW-1185">Reference proteome</keyword>
<feature type="region of interest" description="Disordered" evidence="1">
    <location>
        <begin position="1"/>
        <end position="54"/>
    </location>
</feature>
<comment type="caution">
    <text evidence="2">The sequence shown here is derived from an EMBL/GenBank/DDBJ whole genome shotgun (WGS) entry which is preliminary data.</text>
</comment>
<evidence type="ECO:0000313" key="2">
    <source>
        <dbReference type="EMBL" id="GJS55052.1"/>
    </source>
</evidence>
<gene>
    <name evidence="2" type="ORF">Tco_0628414</name>
</gene>
<sequence>MGRTSGGGLVRAGRGGARGGSTAPGPAQPIFGGVEAQGVQGAGSGHGGGMGGRERGGVVSAWGWLASANPGGVVACAKAGVPARGAHALVKEYDREEETSAAGTSRVGLAKTSERNTTAPPLASGPGGRRPAPVAPGHPGHAKKATTKRTAAHCQGPPEDAPTSMFNPYAQKCRPFQLRYHRDLRHVFFTQRLGKIIAISDDEEKLWVILGLAIFPMVGSQL</sequence>
<evidence type="ECO:0000313" key="3">
    <source>
        <dbReference type="Proteomes" id="UP001151760"/>
    </source>
</evidence>
<reference evidence="2" key="1">
    <citation type="journal article" date="2022" name="Int. J. Mol. Sci.">
        <title>Draft Genome of Tanacetum Coccineum: Genomic Comparison of Closely Related Tanacetum-Family Plants.</title>
        <authorList>
            <person name="Yamashiro T."/>
            <person name="Shiraishi A."/>
            <person name="Nakayama K."/>
            <person name="Satake H."/>
        </authorList>
    </citation>
    <scope>NUCLEOTIDE SEQUENCE</scope>
</reference>
<feature type="compositionally biased region" description="Gly residues" evidence="1">
    <location>
        <begin position="40"/>
        <end position="51"/>
    </location>
</feature>
<dbReference type="Proteomes" id="UP001151760">
    <property type="component" value="Unassembled WGS sequence"/>
</dbReference>
<dbReference type="EMBL" id="BQNB010008843">
    <property type="protein sequence ID" value="GJS55052.1"/>
    <property type="molecule type" value="Genomic_DNA"/>
</dbReference>
<organism evidence="2 3">
    <name type="scientific">Tanacetum coccineum</name>
    <dbReference type="NCBI Taxonomy" id="301880"/>
    <lineage>
        <taxon>Eukaryota</taxon>
        <taxon>Viridiplantae</taxon>
        <taxon>Streptophyta</taxon>
        <taxon>Embryophyta</taxon>
        <taxon>Tracheophyta</taxon>
        <taxon>Spermatophyta</taxon>
        <taxon>Magnoliopsida</taxon>
        <taxon>eudicotyledons</taxon>
        <taxon>Gunneridae</taxon>
        <taxon>Pentapetalae</taxon>
        <taxon>asterids</taxon>
        <taxon>campanulids</taxon>
        <taxon>Asterales</taxon>
        <taxon>Asteraceae</taxon>
        <taxon>Asteroideae</taxon>
        <taxon>Anthemideae</taxon>
        <taxon>Anthemidinae</taxon>
        <taxon>Tanacetum</taxon>
    </lineage>
</organism>
<feature type="compositionally biased region" description="Low complexity" evidence="1">
    <location>
        <begin position="119"/>
        <end position="139"/>
    </location>
</feature>
<feature type="compositionally biased region" description="Basic residues" evidence="1">
    <location>
        <begin position="140"/>
        <end position="151"/>
    </location>
</feature>
<feature type="region of interest" description="Disordered" evidence="1">
    <location>
        <begin position="94"/>
        <end position="166"/>
    </location>
</feature>